<dbReference type="EMBL" id="KN837253">
    <property type="protein sequence ID" value="KIJ30860.1"/>
    <property type="molecule type" value="Genomic_DNA"/>
</dbReference>
<feature type="compositionally biased region" description="Basic and acidic residues" evidence="1">
    <location>
        <begin position="81"/>
        <end position="95"/>
    </location>
</feature>
<keyword evidence="3" id="KW-1185">Reference proteome</keyword>
<sequence length="111" mass="12163">MFNPNPPTQTPLRPSSQAAPVQAKDDVTTPPLRATPSPTHLPLTRTNRPIPHINRVLADGKRASRLGGDTRQPQRECSMSDNRDHCRRRLGDRPGGRVRAMNRVAASAGDV</sequence>
<organism evidence="2 3">
    <name type="scientific">Sphaerobolus stellatus (strain SS14)</name>
    <dbReference type="NCBI Taxonomy" id="990650"/>
    <lineage>
        <taxon>Eukaryota</taxon>
        <taxon>Fungi</taxon>
        <taxon>Dikarya</taxon>
        <taxon>Basidiomycota</taxon>
        <taxon>Agaricomycotina</taxon>
        <taxon>Agaricomycetes</taxon>
        <taxon>Phallomycetidae</taxon>
        <taxon>Geastrales</taxon>
        <taxon>Sphaerobolaceae</taxon>
        <taxon>Sphaerobolus</taxon>
    </lineage>
</organism>
<evidence type="ECO:0000313" key="2">
    <source>
        <dbReference type="EMBL" id="KIJ30860.1"/>
    </source>
</evidence>
<dbReference type="HOGENOM" id="CLU_2160018_0_0_1"/>
<name>A0A0C9V0C5_SPHS4</name>
<feature type="compositionally biased region" description="Polar residues" evidence="1">
    <location>
        <begin position="10"/>
        <end position="19"/>
    </location>
</feature>
<gene>
    <name evidence="2" type="ORF">M422DRAFT_267570</name>
</gene>
<protein>
    <submittedName>
        <fullName evidence="2">Uncharacterized protein</fullName>
    </submittedName>
</protein>
<reference evidence="2 3" key="1">
    <citation type="submission" date="2014-06" db="EMBL/GenBank/DDBJ databases">
        <title>Evolutionary Origins and Diversification of the Mycorrhizal Mutualists.</title>
        <authorList>
            <consortium name="DOE Joint Genome Institute"/>
            <consortium name="Mycorrhizal Genomics Consortium"/>
            <person name="Kohler A."/>
            <person name="Kuo A."/>
            <person name="Nagy L.G."/>
            <person name="Floudas D."/>
            <person name="Copeland A."/>
            <person name="Barry K.W."/>
            <person name="Cichocki N."/>
            <person name="Veneault-Fourrey C."/>
            <person name="LaButti K."/>
            <person name="Lindquist E.A."/>
            <person name="Lipzen A."/>
            <person name="Lundell T."/>
            <person name="Morin E."/>
            <person name="Murat C."/>
            <person name="Riley R."/>
            <person name="Ohm R."/>
            <person name="Sun H."/>
            <person name="Tunlid A."/>
            <person name="Henrissat B."/>
            <person name="Grigoriev I.V."/>
            <person name="Hibbett D.S."/>
            <person name="Martin F."/>
        </authorList>
    </citation>
    <scope>NUCLEOTIDE SEQUENCE [LARGE SCALE GENOMIC DNA]</scope>
    <source>
        <strain evidence="2 3">SS14</strain>
    </source>
</reference>
<dbReference type="Proteomes" id="UP000054279">
    <property type="component" value="Unassembled WGS sequence"/>
</dbReference>
<accession>A0A0C9V0C5</accession>
<feature type="region of interest" description="Disordered" evidence="1">
    <location>
        <begin position="1"/>
        <end position="96"/>
    </location>
</feature>
<evidence type="ECO:0000313" key="3">
    <source>
        <dbReference type="Proteomes" id="UP000054279"/>
    </source>
</evidence>
<proteinExistence type="predicted"/>
<evidence type="ECO:0000256" key="1">
    <source>
        <dbReference type="SAM" id="MobiDB-lite"/>
    </source>
</evidence>
<dbReference type="AlphaFoldDB" id="A0A0C9V0C5"/>